<evidence type="ECO:0000313" key="2">
    <source>
        <dbReference type="Proteomes" id="UP000245462"/>
    </source>
</evidence>
<proteinExistence type="predicted"/>
<comment type="caution">
    <text evidence="1">The sequence shown here is derived from an EMBL/GenBank/DDBJ whole genome shotgun (WGS) entry which is preliminary data.</text>
</comment>
<protein>
    <submittedName>
        <fullName evidence="1">Uncharacterized protein</fullName>
    </submittedName>
</protein>
<gene>
    <name evidence="1" type="ORF">C7382_107148</name>
</gene>
<evidence type="ECO:0000313" key="1">
    <source>
        <dbReference type="EMBL" id="PVZ10782.1"/>
    </source>
</evidence>
<reference evidence="1 2" key="1">
    <citation type="submission" date="2018-04" db="EMBL/GenBank/DDBJ databases">
        <title>Genomic Encyclopedia of Type Strains, Phase IV (KMG-IV): sequencing the most valuable type-strain genomes for metagenomic binning, comparative biology and taxonomic classification.</title>
        <authorList>
            <person name="Goeker M."/>
        </authorList>
    </citation>
    <scope>NUCLEOTIDE SEQUENCE [LARGE SCALE GENOMIC DNA]</scope>
    <source>
        <strain evidence="1 2">DSM 28520</strain>
    </source>
</reference>
<dbReference type="Proteomes" id="UP000245462">
    <property type="component" value="Unassembled WGS sequence"/>
</dbReference>
<organism evidence="1 2">
    <name type="scientific">Porphyromonas loveana</name>
    <dbReference type="NCBI Taxonomy" id="1884669"/>
    <lineage>
        <taxon>Bacteria</taxon>
        <taxon>Pseudomonadati</taxon>
        <taxon>Bacteroidota</taxon>
        <taxon>Bacteroidia</taxon>
        <taxon>Bacteroidales</taxon>
        <taxon>Porphyromonadaceae</taxon>
        <taxon>Porphyromonas</taxon>
    </lineage>
</organism>
<sequence length="48" mass="5766">MIFIKIESWNYKDYHSIAQKSDSDSLTLLFMFFCLPTDLQKTAYLERI</sequence>
<dbReference type="AlphaFoldDB" id="A0A2U1FF35"/>
<name>A0A2U1FF35_9PORP</name>
<accession>A0A2U1FF35</accession>
<dbReference type="EMBL" id="QEKY01000007">
    <property type="protein sequence ID" value="PVZ10782.1"/>
    <property type="molecule type" value="Genomic_DNA"/>
</dbReference>
<keyword evidence="2" id="KW-1185">Reference proteome</keyword>